<protein>
    <submittedName>
        <fullName evidence="1">Uncharacterized protein</fullName>
    </submittedName>
</protein>
<proteinExistence type="predicted"/>
<organism evidence="1 2">
    <name type="scientific">Virgisporangium ochraceum</name>
    <dbReference type="NCBI Taxonomy" id="65505"/>
    <lineage>
        <taxon>Bacteria</taxon>
        <taxon>Bacillati</taxon>
        <taxon>Actinomycetota</taxon>
        <taxon>Actinomycetes</taxon>
        <taxon>Micromonosporales</taxon>
        <taxon>Micromonosporaceae</taxon>
        <taxon>Virgisporangium</taxon>
    </lineage>
</organism>
<dbReference type="RefSeq" id="WP_203933020.1">
    <property type="nucleotide sequence ID" value="NZ_BOPH01000112.1"/>
</dbReference>
<dbReference type="EMBL" id="BOPH01000112">
    <property type="protein sequence ID" value="GIJ73188.1"/>
    <property type="molecule type" value="Genomic_DNA"/>
</dbReference>
<sequence>MNPAVKERVDAFIVDLYRAPVARHVLGVVVSGSAARGEEIWNGDRLVSDIDLMVLTRRTDPRLIAAVGAVVDRHRHTGVDGGAVPVGPLRRHLTFSFYEARATGVVMAGSVDLDRLVPPIAAADLPPWEGVRVLGNRLLEHVKHSVGAITAERVVAKSYEALAEAHLAVEKRYRPSYSERLAEIERDPPAAAGPEVTEAMCAVLRQRLGHAGPPPVDVAVARGHLVDGLGQLIAHCTGVRDGPAAGLARLARRETHWKHRLYWAARLATQRRFREIDLRVDPVLRVWRLALDGPASTVDADRLLRDWRACPQILVSRKV</sequence>
<gene>
    <name evidence="1" type="ORF">Voc01_081050</name>
</gene>
<reference evidence="1" key="1">
    <citation type="submission" date="2021-01" db="EMBL/GenBank/DDBJ databases">
        <title>Whole genome shotgun sequence of Virgisporangium ochraceum NBRC 16418.</title>
        <authorList>
            <person name="Komaki H."/>
            <person name="Tamura T."/>
        </authorList>
    </citation>
    <scope>NUCLEOTIDE SEQUENCE</scope>
    <source>
        <strain evidence="1">NBRC 16418</strain>
    </source>
</reference>
<dbReference type="Proteomes" id="UP000635606">
    <property type="component" value="Unassembled WGS sequence"/>
</dbReference>
<name>A0A8J4A1P5_9ACTN</name>
<dbReference type="AlphaFoldDB" id="A0A8J4A1P5"/>
<dbReference type="SUPFAM" id="SSF81301">
    <property type="entry name" value="Nucleotidyltransferase"/>
    <property type="match status" value="1"/>
</dbReference>
<dbReference type="InterPro" id="IPR043519">
    <property type="entry name" value="NT_sf"/>
</dbReference>
<keyword evidence="2" id="KW-1185">Reference proteome</keyword>
<comment type="caution">
    <text evidence="1">The sequence shown here is derived from an EMBL/GenBank/DDBJ whole genome shotgun (WGS) entry which is preliminary data.</text>
</comment>
<evidence type="ECO:0000313" key="1">
    <source>
        <dbReference type="EMBL" id="GIJ73188.1"/>
    </source>
</evidence>
<evidence type="ECO:0000313" key="2">
    <source>
        <dbReference type="Proteomes" id="UP000635606"/>
    </source>
</evidence>
<accession>A0A8J4A1P5</accession>